<sequence>MSAIAARRAALLLQKAASSVVSVAPVAQSATETPRAVDVVQPRASSSKNTYSKKTINRERRNRNSERPSSSKASPFSNGSSYEPVDRVVVEIDVMEDTQEDDDIDEVETGEGVEQGVMEEEASTEEESDVAEDEEKEAPRNSLKETSQRVNEPQEPTSDESDFALDFSEPGVNQMGGRPRKKRRVEAQDEEQLFISSFKPSEGYNIYRLSADDVGQIPADIPARKAVAIMLQPNETLVLSGTARIIPVQGNLSVFSTVISPSTNLNSYPIYAPLTHPLPTLSASNPDSQSSQFPKLKDHLPASMVSSCRPSSVVFLLQELDSGLENMPGPAVGLHKVWPEGKGAFGLYGVHPVLRQAQSPVYRHISPQSWTDALDAFGDLASPTEQADGQYDDEPAEDRTSPCIALVKGAKRSGKSTFTREIVNRLLRKYERVAYLDTDLGQSEFGIGGTVGLYILEQPLLGPAFCHPRQPLRSHFIGSLTPRLLPEYYMSCISQLLDQYRYEVQYPIETSPNSHRISEVVPLVINTQGWVKGLGADLLLQIEHLAEPTHTFAFVDQSDNTAENQTGRGMDDQPTQLFQGEDYGIEPDVQLHGGYGNVFHLQSIPVSPLLSRFTASDMRIISTISYLHARINNTDITWDFSSPLACHQPWRVDLETVFQELYLTGEGADGIIQDDLPLVLNAKLVALVERVEGTTHQEFYQPGRQLPDPSEINCVGFGLIRSMSPDCKTIHLLSPIAPVYLSRANIMIGGELELPVCGMLDWRVSCNPASVVQSGLFGVPWADVPYLTVGDQGVGMGRRKWRRNVMRKGQGA</sequence>
<keyword evidence="2" id="KW-1185">Reference proteome</keyword>
<dbReference type="Proteomes" id="UP001234202">
    <property type="component" value="Unassembled WGS sequence"/>
</dbReference>
<evidence type="ECO:0000313" key="1">
    <source>
        <dbReference type="EMBL" id="KAJ9127338.1"/>
    </source>
</evidence>
<proteinExistence type="predicted"/>
<comment type="caution">
    <text evidence="1">The sequence shown here is derived from an EMBL/GenBank/DDBJ whole genome shotgun (WGS) entry which is preliminary data.</text>
</comment>
<organism evidence="1 2">
    <name type="scientific">Naganishia onofrii</name>
    <dbReference type="NCBI Taxonomy" id="1851511"/>
    <lineage>
        <taxon>Eukaryota</taxon>
        <taxon>Fungi</taxon>
        <taxon>Dikarya</taxon>
        <taxon>Basidiomycota</taxon>
        <taxon>Agaricomycotina</taxon>
        <taxon>Tremellomycetes</taxon>
        <taxon>Filobasidiales</taxon>
        <taxon>Filobasidiaceae</taxon>
        <taxon>Naganishia</taxon>
    </lineage>
</organism>
<gene>
    <name evidence="1" type="ORF">QFC24_000745</name>
</gene>
<accession>A0ACC2XUN6</accession>
<reference evidence="1" key="1">
    <citation type="submission" date="2023-04" db="EMBL/GenBank/DDBJ databases">
        <title>Draft Genome sequencing of Naganishia species isolated from polar environments using Oxford Nanopore Technology.</title>
        <authorList>
            <person name="Leo P."/>
            <person name="Venkateswaran K."/>
        </authorList>
    </citation>
    <scope>NUCLEOTIDE SEQUENCE</scope>
    <source>
        <strain evidence="1">DBVPG 5303</strain>
    </source>
</reference>
<protein>
    <submittedName>
        <fullName evidence="1">Uncharacterized protein</fullName>
    </submittedName>
</protein>
<dbReference type="EMBL" id="JASBWV010000002">
    <property type="protein sequence ID" value="KAJ9127338.1"/>
    <property type="molecule type" value="Genomic_DNA"/>
</dbReference>
<evidence type="ECO:0000313" key="2">
    <source>
        <dbReference type="Proteomes" id="UP001234202"/>
    </source>
</evidence>
<name>A0ACC2XUN6_9TREE</name>